<feature type="compositionally biased region" description="Basic residues" evidence="1">
    <location>
        <begin position="152"/>
        <end position="165"/>
    </location>
</feature>
<feature type="compositionally biased region" description="Low complexity" evidence="1">
    <location>
        <begin position="221"/>
        <end position="230"/>
    </location>
</feature>
<feature type="compositionally biased region" description="Basic and acidic residues" evidence="1">
    <location>
        <begin position="101"/>
        <end position="127"/>
    </location>
</feature>
<evidence type="ECO:0000313" key="3">
    <source>
        <dbReference type="EMBL" id="KAF2585124.1"/>
    </source>
</evidence>
<protein>
    <recommendedName>
        <fullName evidence="4">Transmembrane protein</fullName>
    </recommendedName>
</protein>
<sequence>MERELFRANLALRAIRQLFVFGIRAATQLGLAVLGLLEIGISPTALEARLIPCYIRDLWETRLIGSRDFRLCLALVNLAFPCLLGTTKDFEQSQRDGGSSRLERKLGVIGPESKKETTGKAKKRAAEGEQSGSLEKNAPFEEAPSSADASKVSRKKKKKKDGKKRPREDPSIGQHETPAVVGEDDMETPVQTGSTRESPEERPKKKVKKKTVEEGLEDPSRSGGKASGSRGEPRNESPSSERLAPSLVVRKDARSEGSLPKNGRIESPDRVEFLYDVKTPLVLNPLQCAELTRQILGGTRELPPIGDVYFKDEYIDAASVSKRVAAMERCPEKENLEVDDALAQKGGTEKEGSERPVLVFDTSSERREDEEEGSDQGRKTPSPRPNEEEVTSEIERSTSSVLPLEVNPLALVPTPVESPTVPAAEDPEDLPASNVLTGSGEDDGSVA</sequence>
<evidence type="ECO:0000256" key="2">
    <source>
        <dbReference type="SAM" id="Phobius"/>
    </source>
</evidence>
<feature type="region of interest" description="Disordered" evidence="1">
    <location>
        <begin position="90"/>
        <end position="268"/>
    </location>
</feature>
<keyword evidence="2" id="KW-1133">Transmembrane helix</keyword>
<gene>
    <name evidence="3" type="ORF">F2Q70_00035410</name>
</gene>
<feature type="region of interest" description="Disordered" evidence="1">
    <location>
        <begin position="331"/>
        <end position="447"/>
    </location>
</feature>
<dbReference type="AlphaFoldDB" id="A0A8S9JSL5"/>
<comment type="caution">
    <text evidence="3">The sequence shown here is derived from an EMBL/GenBank/DDBJ whole genome shotgun (WGS) entry which is preliminary data.</text>
</comment>
<dbReference type="EMBL" id="QGKY02000246">
    <property type="protein sequence ID" value="KAF2585124.1"/>
    <property type="molecule type" value="Genomic_DNA"/>
</dbReference>
<keyword evidence="2" id="KW-0812">Transmembrane</keyword>
<feature type="transmembrane region" description="Helical" evidence="2">
    <location>
        <begin position="21"/>
        <end position="41"/>
    </location>
</feature>
<accession>A0A8S9JSL5</accession>
<keyword evidence="2" id="KW-0472">Membrane</keyword>
<reference evidence="3" key="1">
    <citation type="submission" date="2019-12" db="EMBL/GenBank/DDBJ databases">
        <title>Genome sequencing and annotation of Brassica cretica.</title>
        <authorList>
            <person name="Studholme D.J."/>
            <person name="Sarris P.F."/>
        </authorList>
    </citation>
    <scope>NUCLEOTIDE SEQUENCE</scope>
    <source>
        <strain evidence="3">PFS-102/07</strain>
        <tissue evidence="3">Leaf</tissue>
    </source>
</reference>
<organism evidence="3">
    <name type="scientific">Brassica cretica</name>
    <name type="common">Mustard</name>
    <dbReference type="NCBI Taxonomy" id="69181"/>
    <lineage>
        <taxon>Eukaryota</taxon>
        <taxon>Viridiplantae</taxon>
        <taxon>Streptophyta</taxon>
        <taxon>Embryophyta</taxon>
        <taxon>Tracheophyta</taxon>
        <taxon>Spermatophyta</taxon>
        <taxon>Magnoliopsida</taxon>
        <taxon>eudicotyledons</taxon>
        <taxon>Gunneridae</taxon>
        <taxon>Pentapetalae</taxon>
        <taxon>rosids</taxon>
        <taxon>malvids</taxon>
        <taxon>Brassicales</taxon>
        <taxon>Brassicaceae</taxon>
        <taxon>Brassiceae</taxon>
        <taxon>Brassica</taxon>
    </lineage>
</organism>
<proteinExistence type="predicted"/>
<evidence type="ECO:0000256" key="1">
    <source>
        <dbReference type="SAM" id="MobiDB-lite"/>
    </source>
</evidence>
<name>A0A8S9JSL5_BRACR</name>
<evidence type="ECO:0008006" key="4">
    <source>
        <dbReference type="Google" id="ProtNLM"/>
    </source>
</evidence>